<dbReference type="RefSeq" id="WP_220151469.1">
    <property type="nucleotide sequence ID" value="NZ_JPWH01000025.1"/>
</dbReference>
<dbReference type="CDD" id="cd19095">
    <property type="entry name" value="AKR_PA4992-like"/>
    <property type="match status" value="1"/>
</dbReference>
<evidence type="ECO:0000313" key="3">
    <source>
        <dbReference type="Proteomes" id="UP000252517"/>
    </source>
</evidence>
<feature type="domain" description="NADP-dependent oxidoreductase" evidence="1">
    <location>
        <begin position="57"/>
        <end position="297"/>
    </location>
</feature>
<comment type="caution">
    <text evidence="2">The sequence shown here is derived from an EMBL/GenBank/DDBJ whole genome shotgun (WGS) entry which is preliminary data.</text>
</comment>
<dbReference type="InterPro" id="IPR006311">
    <property type="entry name" value="TAT_signal"/>
</dbReference>
<dbReference type="PANTHER" id="PTHR43312">
    <property type="entry name" value="D-THREO-ALDOSE 1-DEHYDROGENASE"/>
    <property type="match status" value="1"/>
</dbReference>
<dbReference type="InterPro" id="IPR023210">
    <property type="entry name" value="NADP_OxRdtase_dom"/>
</dbReference>
<dbReference type="InterPro" id="IPR053135">
    <property type="entry name" value="AKR2_Oxidoreductase"/>
</dbReference>
<evidence type="ECO:0000313" key="2">
    <source>
        <dbReference type="EMBL" id="RCK43469.1"/>
    </source>
</evidence>
<dbReference type="Gene3D" id="3.20.20.100">
    <property type="entry name" value="NADP-dependent oxidoreductase domain"/>
    <property type="match status" value="1"/>
</dbReference>
<dbReference type="Proteomes" id="UP000252517">
    <property type="component" value="Unassembled WGS sequence"/>
</dbReference>
<protein>
    <submittedName>
        <fullName evidence="2">Aldo/keto reductase</fullName>
    </submittedName>
</protein>
<reference evidence="2 3" key="1">
    <citation type="submission" date="2014-07" db="EMBL/GenBank/DDBJ databases">
        <title>Draft genome sequence of Thalassospira profundimaris S25-3-2.</title>
        <authorList>
            <person name="Lai Q."/>
            <person name="Shao Z."/>
        </authorList>
    </citation>
    <scope>NUCLEOTIDE SEQUENCE [LARGE SCALE GENOMIC DNA]</scope>
    <source>
        <strain evidence="2 3">S25-3-2</strain>
    </source>
</reference>
<accession>A0A367WQI4</accession>
<evidence type="ECO:0000259" key="1">
    <source>
        <dbReference type="Pfam" id="PF00248"/>
    </source>
</evidence>
<sequence>MTRHHITRRTFLTGAGMLGIGGLVAARLPGAGLAHAASGPQPLHHRIPGTDHALPAVGLGSWITFNVGNDPVLLKNCTDVMAAFFAAGGAMIDSSPMYGSSQATIGHGLAELGIDREQVFATDKVWTSDEDGGPEQIDESARRWGIRQFNLLQVHNMLDWENQLPLLQDMKAAGALGYTGITTSHGRRHDLLGIIMEREAIDFIQVTYNPLDRAVEDRILPMARERNIAVIINRPFRGGRLTKALRGQPMPGLAADYGAQSWAQLILKYIVSHPAVTCAIPATTRVDHVRENMAAITPMPDADKVLLPEGKERHAIARAIEAAL</sequence>
<gene>
    <name evidence="2" type="ORF">TH25_21510</name>
</gene>
<dbReference type="PANTHER" id="PTHR43312:SF1">
    <property type="entry name" value="NADP-DEPENDENT OXIDOREDUCTASE DOMAIN-CONTAINING PROTEIN"/>
    <property type="match status" value="1"/>
</dbReference>
<organism evidence="2 3">
    <name type="scientific">Thalassospira profundimaris</name>
    <dbReference type="NCBI Taxonomy" id="502049"/>
    <lineage>
        <taxon>Bacteria</taxon>
        <taxon>Pseudomonadati</taxon>
        <taxon>Pseudomonadota</taxon>
        <taxon>Alphaproteobacteria</taxon>
        <taxon>Rhodospirillales</taxon>
        <taxon>Thalassospiraceae</taxon>
        <taxon>Thalassospira</taxon>
    </lineage>
</organism>
<name>A0A367WQI4_9PROT</name>
<dbReference type="Pfam" id="PF00248">
    <property type="entry name" value="Aldo_ket_red"/>
    <property type="match status" value="1"/>
</dbReference>
<dbReference type="SUPFAM" id="SSF51430">
    <property type="entry name" value="NAD(P)-linked oxidoreductase"/>
    <property type="match status" value="1"/>
</dbReference>
<dbReference type="PROSITE" id="PS51318">
    <property type="entry name" value="TAT"/>
    <property type="match status" value="1"/>
</dbReference>
<dbReference type="InterPro" id="IPR036812">
    <property type="entry name" value="NAD(P)_OxRdtase_dom_sf"/>
</dbReference>
<proteinExistence type="predicted"/>
<dbReference type="AlphaFoldDB" id="A0A367WQI4"/>
<dbReference type="EMBL" id="JPWH01000025">
    <property type="protein sequence ID" value="RCK43469.1"/>
    <property type="molecule type" value="Genomic_DNA"/>
</dbReference>